<keyword evidence="5" id="KW-1185">Reference proteome</keyword>
<evidence type="ECO:0000313" key="4">
    <source>
        <dbReference type="EMBL" id="KZL05224.1"/>
    </source>
</evidence>
<dbReference type="Gene3D" id="3.40.605.10">
    <property type="entry name" value="Aldehyde Dehydrogenase, Chain A, domain 1"/>
    <property type="match status" value="1"/>
</dbReference>
<dbReference type="CDD" id="cd07148">
    <property type="entry name" value="ALDH_RL0313"/>
    <property type="match status" value="1"/>
</dbReference>
<dbReference type="GO" id="GO:0008911">
    <property type="term" value="F:lactaldehyde dehydrogenase (NAD+) activity"/>
    <property type="evidence" value="ECO:0007669"/>
    <property type="project" value="TreeGrafter"/>
</dbReference>
<organism evidence="4 5">
    <name type="scientific">Pseudovibrio axinellae</name>
    <dbReference type="NCBI Taxonomy" id="989403"/>
    <lineage>
        <taxon>Bacteria</taxon>
        <taxon>Pseudomonadati</taxon>
        <taxon>Pseudomonadota</taxon>
        <taxon>Alphaproteobacteria</taxon>
        <taxon>Hyphomicrobiales</taxon>
        <taxon>Stappiaceae</taxon>
        <taxon>Pseudovibrio</taxon>
    </lineage>
</organism>
<dbReference type="InterPro" id="IPR015590">
    <property type="entry name" value="Aldehyde_DH_dom"/>
</dbReference>
<sequence>MSKTLEVVNPYSLAPVGHVTTSDWKGVNALLETAHTLFRQSNSRIPAYQRITILKKVAHLMEERFEELALQIASEGGKPLVDARVEVKRAIDGVELCVHEIGQLTGREIPMELTEAGSGRIAFTQREPIGVVVAASAFNHPLNLIVHQVAPAVATGCPVIVKPAPDTPLSCLAFVSMLYEAGLPQDWCRAVICDNAVAEQMITDTRVGFLSFIGSARVGWMLRSKLAPGTRCALEHGGAAPVIVAQDADINAMIPLLAKGGFYHSGQVCVSVQRVFAPKAKAKEIAQKLADVATALKVGDATDPTTDCGPLIRPAEVDRVEAWVDEAIAGGAKLIAGGKRLGATTYAPTVLLDPPSDARVSQSEIFGPVICVYTTDSTAEAIETANSLPFAFQAAVFTKSLETAMQAVHELDATAVMVNDHTAFRVDWMPFAGRRHSGYNTGGIGYTMHDMTQDKMAVIKLV</sequence>
<dbReference type="PATRIC" id="fig|989403.3.peg.4859"/>
<dbReference type="AlphaFoldDB" id="A0A165T2I1"/>
<dbReference type="OrthoDB" id="9812625at2"/>
<dbReference type="PANTHER" id="PTHR42991:SF1">
    <property type="entry name" value="ALDEHYDE DEHYDROGENASE"/>
    <property type="match status" value="1"/>
</dbReference>
<dbReference type="GO" id="GO:0102984">
    <property type="term" value="F:sulfoacetaldehyde dehydrogenase activity"/>
    <property type="evidence" value="ECO:0007669"/>
    <property type="project" value="UniProtKB-EC"/>
</dbReference>
<reference evidence="4 5" key="1">
    <citation type="journal article" date="2016" name="Front. Microbiol.">
        <title>Comparative Genomic Analysis Reveals a Diverse Repertoire of Genes Involved in Prokaryote-Eukaryote Interactions within the Pseudovibrio Genus.</title>
        <authorList>
            <person name="Romano S."/>
            <person name="Fernandez-Guerra A."/>
            <person name="Reen F.J."/>
            <person name="Glockner F.O."/>
            <person name="Crowley S.P."/>
            <person name="O'Sullivan O."/>
            <person name="Cotter P.D."/>
            <person name="Adams C."/>
            <person name="Dobson A.D."/>
            <person name="O'Gara F."/>
        </authorList>
    </citation>
    <scope>NUCLEOTIDE SEQUENCE [LARGE SCALE GENOMIC DNA]</scope>
    <source>
        <strain evidence="4 5">Ad2</strain>
    </source>
</reference>
<evidence type="ECO:0000259" key="3">
    <source>
        <dbReference type="Pfam" id="PF00171"/>
    </source>
</evidence>
<comment type="caution">
    <text evidence="4">The sequence shown here is derived from an EMBL/GenBank/DDBJ whole genome shotgun (WGS) entry which is preliminary data.</text>
</comment>
<dbReference type="Gene3D" id="3.40.309.10">
    <property type="entry name" value="Aldehyde Dehydrogenase, Chain A, domain 2"/>
    <property type="match status" value="1"/>
</dbReference>
<dbReference type="PANTHER" id="PTHR42991">
    <property type="entry name" value="ALDEHYDE DEHYDROGENASE"/>
    <property type="match status" value="1"/>
</dbReference>
<dbReference type="EMBL" id="LMCB01000154">
    <property type="protein sequence ID" value="KZL05224.1"/>
    <property type="molecule type" value="Genomic_DNA"/>
</dbReference>
<dbReference type="InterPro" id="IPR051020">
    <property type="entry name" value="ALDH-related_metabolic_enz"/>
</dbReference>
<dbReference type="InterPro" id="IPR016161">
    <property type="entry name" value="Ald_DH/histidinol_DH"/>
</dbReference>
<dbReference type="RefSeq" id="WP_068010761.1">
    <property type="nucleotide sequence ID" value="NZ_FOFM01000008.1"/>
</dbReference>
<evidence type="ECO:0000256" key="1">
    <source>
        <dbReference type="ARBA" id="ARBA00009986"/>
    </source>
</evidence>
<proteinExistence type="inferred from homology"/>
<dbReference type="Proteomes" id="UP000076577">
    <property type="component" value="Unassembled WGS sequence"/>
</dbReference>
<dbReference type="InterPro" id="IPR016163">
    <property type="entry name" value="Ald_DH_C"/>
</dbReference>
<feature type="domain" description="Aldehyde dehydrogenase" evidence="3">
    <location>
        <begin position="3"/>
        <end position="456"/>
    </location>
</feature>
<protein>
    <submittedName>
        <fullName evidence="4">Sulfoacetaldehyde dehydrogenase</fullName>
        <ecNumber evidence="4">1.2.1.73</ecNumber>
    </submittedName>
</protein>
<evidence type="ECO:0000313" key="5">
    <source>
        <dbReference type="Proteomes" id="UP000076577"/>
    </source>
</evidence>
<name>A0A165T2I1_9HYPH</name>
<comment type="similarity">
    <text evidence="1">Belongs to the aldehyde dehydrogenase family.</text>
</comment>
<gene>
    <name evidence="4" type="primary">safD</name>
    <name evidence="4" type="ORF">PsAD2_04435</name>
</gene>
<dbReference type="Pfam" id="PF00171">
    <property type="entry name" value="Aldedh"/>
    <property type="match status" value="1"/>
</dbReference>
<accession>A0A165T2I1</accession>
<dbReference type="SUPFAM" id="SSF53720">
    <property type="entry name" value="ALDH-like"/>
    <property type="match status" value="1"/>
</dbReference>
<evidence type="ECO:0000256" key="2">
    <source>
        <dbReference type="ARBA" id="ARBA00023002"/>
    </source>
</evidence>
<keyword evidence="2 4" id="KW-0560">Oxidoreductase</keyword>
<dbReference type="InterPro" id="IPR016162">
    <property type="entry name" value="Ald_DH_N"/>
</dbReference>
<dbReference type="STRING" id="989403.SAMN05421798_10815"/>
<dbReference type="EC" id="1.2.1.73" evidence="4"/>